<evidence type="ECO:0000256" key="1">
    <source>
        <dbReference type="SAM" id="MobiDB-lite"/>
    </source>
</evidence>
<dbReference type="EMBL" id="MU865471">
    <property type="protein sequence ID" value="KAK4222462.1"/>
    <property type="molecule type" value="Genomic_DNA"/>
</dbReference>
<keyword evidence="2" id="KW-1133">Transmembrane helix</keyword>
<reference evidence="3" key="1">
    <citation type="journal article" date="2023" name="Mol. Phylogenet. Evol.">
        <title>Genome-scale phylogeny and comparative genomics of the fungal order Sordariales.</title>
        <authorList>
            <person name="Hensen N."/>
            <person name="Bonometti L."/>
            <person name="Westerberg I."/>
            <person name="Brannstrom I.O."/>
            <person name="Guillou S."/>
            <person name="Cros-Aarteil S."/>
            <person name="Calhoun S."/>
            <person name="Haridas S."/>
            <person name="Kuo A."/>
            <person name="Mondo S."/>
            <person name="Pangilinan J."/>
            <person name="Riley R."/>
            <person name="LaButti K."/>
            <person name="Andreopoulos B."/>
            <person name="Lipzen A."/>
            <person name="Chen C."/>
            <person name="Yan M."/>
            <person name="Daum C."/>
            <person name="Ng V."/>
            <person name="Clum A."/>
            <person name="Steindorff A."/>
            <person name="Ohm R.A."/>
            <person name="Martin F."/>
            <person name="Silar P."/>
            <person name="Natvig D.O."/>
            <person name="Lalanne C."/>
            <person name="Gautier V."/>
            <person name="Ament-Velasquez S.L."/>
            <person name="Kruys A."/>
            <person name="Hutchinson M.I."/>
            <person name="Powell A.J."/>
            <person name="Barry K."/>
            <person name="Miller A.N."/>
            <person name="Grigoriev I.V."/>
            <person name="Debuchy R."/>
            <person name="Gladieux P."/>
            <person name="Hiltunen Thoren M."/>
            <person name="Johannesson H."/>
        </authorList>
    </citation>
    <scope>NUCLEOTIDE SEQUENCE</scope>
    <source>
        <strain evidence="3">CBS 990.96</strain>
    </source>
</reference>
<feature type="region of interest" description="Disordered" evidence="1">
    <location>
        <begin position="45"/>
        <end position="83"/>
    </location>
</feature>
<dbReference type="CDD" id="cd12087">
    <property type="entry name" value="TM_EGFR-like"/>
    <property type="match status" value="1"/>
</dbReference>
<evidence type="ECO:0000313" key="3">
    <source>
        <dbReference type="EMBL" id="KAK4222462.1"/>
    </source>
</evidence>
<protein>
    <submittedName>
        <fullName evidence="3">Uncharacterized protein</fullName>
    </submittedName>
</protein>
<keyword evidence="2" id="KW-0472">Membrane</keyword>
<name>A0AAN6YTG9_9PEZI</name>
<dbReference type="AlphaFoldDB" id="A0AAN6YTG9"/>
<proteinExistence type="predicted"/>
<keyword evidence="4" id="KW-1185">Reference proteome</keyword>
<feature type="transmembrane region" description="Helical" evidence="2">
    <location>
        <begin position="88"/>
        <end position="111"/>
    </location>
</feature>
<feature type="region of interest" description="Disordered" evidence="1">
    <location>
        <begin position="114"/>
        <end position="185"/>
    </location>
</feature>
<sequence length="207" mass="22402">MYMYSNNIYALDVIFNAYNYFNAHFYFNAYLDSITVTPVDPADVFDQPSTSSTSQTEEPSPLPQLESTETPHPTDSTAAVTPPSSSQALIAGAVIGPVVLITVVALASFWLGRRSSNDQNTTSNGTETDEAPSQQHPKIQEITTPNEFGHTGMQPTAYHGSPSPPWPGHTGHHQSELPSPVAELQDHGQWGSIPVELAGTDAYPRAY</sequence>
<feature type="compositionally biased region" description="Polar residues" evidence="1">
    <location>
        <begin position="65"/>
        <end position="83"/>
    </location>
</feature>
<feature type="compositionally biased region" description="Polar residues" evidence="1">
    <location>
        <begin position="117"/>
        <end position="146"/>
    </location>
</feature>
<organism evidence="3 4">
    <name type="scientific">Podospora fimiseda</name>
    <dbReference type="NCBI Taxonomy" id="252190"/>
    <lineage>
        <taxon>Eukaryota</taxon>
        <taxon>Fungi</taxon>
        <taxon>Dikarya</taxon>
        <taxon>Ascomycota</taxon>
        <taxon>Pezizomycotina</taxon>
        <taxon>Sordariomycetes</taxon>
        <taxon>Sordariomycetidae</taxon>
        <taxon>Sordariales</taxon>
        <taxon>Podosporaceae</taxon>
        <taxon>Podospora</taxon>
    </lineage>
</organism>
<evidence type="ECO:0000313" key="4">
    <source>
        <dbReference type="Proteomes" id="UP001301958"/>
    </source>
</evidence>
<feature type="compositionally biased region" description="Low complexity" evidence="1">
    <location>
        <begin position="47"/>
        <end position="59"/>
    </location>
</feature>
<evidence type="ECO:0000256" key="2">
    <source>
        <dbReference type="SAM" id="Phobius"/>
    </source>
</evidence>
<dbReference type="Proteomes" id="UP001301958">
    <property type="component" value="Unassembled WGS sequence"/>
</dbReference>
<comment type="caution">
    <text evidence="3">The sequence shown here is derived from an EMBL/GenBank/DDBJ whole genome shotgun (WGS) entry which is preliminary data.</text>
</comment>
<reference evidence="3" key="2">
    <citation type="submission" date="2023-05" db="EMBL/GenBank/DDBJ databases">
        <authorList>
            <consortium name="Lawrence Berkeley National Laboratory"/>
            <person name="Steindorff A."/>
            <person name="Hensen N."/>
            <person name="Bonometti L."/>
            <person name="Westerberg I."/>
            <person name="Brannstrom I.O."/>
            <person name="Guillou S."/>
            <person name="Cros-Aarteil S."/>
            <person name="Calhoun S."/>
            <person name="Haridas S."/>
            <person name="Kuo A."/>
            <person name="Mondo S."/>
            <person name="Pangilinan J."/>
            <person name="Riley R."/>
            <person name="Labutti K."/>
            <person name="Andreopoulos B."/>
            <person name="Lipzen A."/>
            <person name="Chen C."/>
            <person name="Yanf M."/>
            <person name="Daum C."/>
            <person name="Ng V."/>
            <person name="Clum A."/>
            <person name="Ohm R."/>
            <person name="Martin F."/>
            <person name="Silar P."/>
            <person name="Natvig D."/>
            <person name="Lalanne C."/>
            <person name="Gautier V."/>
            <person name="Ament-Velasquez S.L."/>
            <person name="Kruys A."/>
            <person name="Hutchinson M.I."/>
            <person name="Powell A.J."/>
            <person name="Barry K."/>
            <person name="Miller A.N."/>
            <person name="Grigoriev I.V."/>
            <person name="Debuchy R."/>
            <person name="Gladieux P."/>
            <person name="Thoren M.H."/>
            <person name="Johannesson H."/>
        </authorList>
    </citation>
    <scope>NUCLEOTIDE SEQUENCE</scope>
    <source>
        <strain evidence="3">CBS 990.96</strain>
    </source>
</reference>
<keyword evidence="2" id="KW-0812">Transmembrane</keyword>
<accession>A0AAN6YTG9</accession>
<gene>
    <name evidence="3" type="ORF">QBC38DRAFT_460407</name>
</gene>